<comment type="caution">
    <text evidence="2">The sequence shown here is derived from an EMBL/GenBank/DDBJ whole genome shotgun (WGS) entry which is preliminary data.</text>
</comment>
<name>A0AAE0SGY7_9BIVA</name>
<evidence type="ECO:0000256" key="1">
    <source>
        <dbReference type="SAM" id="MobiDB-lite"/>
    </source>
</evidence>
<feature type="compositionally biased region" description="Polar residues" evidence="1">
    <location>
        <begin position="43"/>
        <end position="61"/>
    </location>
</feature>
<protein>
    <submittedName>
        <fullName evidence="2">Uncharacterized protein</fullName>
    </submittedName>
</protein>
<gene>
    <name evidence="2" type="ORF">CHS0354_041579</name>
</gene>
<feature type="region of interest" description="Disordered" evidence="1">
    <location>
        <begin position="41"/>
        <end position="61"/>
    </location>
</feature>
<evidence type="ECO:0000313" key="2">
    <source>
        <dbReference type="EMBL" id="KAK3591536.1"/>
    </source>
</evidence>
<proteinExistence type="predicted"/>
<accession>A0AAE0SGY7</accession>
<keyword evidence="3" id="KW-1185">Reference proteome</keyword>
<feature type="non-terminal residue" evidence="2">
    <location>
        <position position="1"/>
    </location>
</feature>
<organism evidence="2 3">
    <name type="scientific">Potamilus streckersoni</name>
    <dbReference type="NCBI Taxonomy" id="2493646"/>
    <lineage>
        <taxon>Eukaryota</taxon>
        <taxon>Metazoa</taxon>
        <taxon>Spiralia</taxon>
        <taxon>Lophotrochozoa</taxon>
        <taxon>Mollusca</taxon>
        <taxon>Bivalvia</taxon>
        <taxon>Autobranchia</taxon>
        <taxon>Heteroconchia</taxon>
        <taxon>Palaeoheterodonta</taxon>
        <taxon>Unionida</taxon>
        <taxon>Unionoidea</taxon>
        <taxon>Unionidae</taxon>
        <taxon>Ambleminae</taxon>
        <taxon>Lampsilini</taxon>
        <taxon>Potamilus</taxon>
    </lineage>
</organism>
<reference evidence="2" key="3">
    <citation type="submission" date="2023-05" db="EMBL/GenBank/DDBJ databases">
        <authorList>
            <person name="Smith C.H."/>
        </authorList>
    </citation>
    <scope>NUCLEOTIDE SEQUENCE</scope>
    <source>
        <strain evidence="2">CHS0354</strain>
        <tissue evidence="2">Mantle</tissue>
    </source>
</reference>
<reference evidence="2" key="1">
    <citation type="journal article" date="2021" name="Genome Biol. Evol.">
        <title>A High-Quality Reference Genome for a Parasitic Bivalve with Doubly Uniparental Inheritance (Bivalvia: Unionida).</title>
        <authorList>
            <person name="Smith C.H."/>
        </authorList>
    </citation>
    <scope>NUCLEOTIDE SEQUENCE</scope>
    <source>
        <strain evidence="2">CHS0354</strain>
    </source>
</reference>
<dbReference type="AlphaFoldDB" id="A0AAE0SGY7"/>
<feature type="non-terminal residue" evidence="2">
    <location>
        <position position="61"/>
    </location>
</feature>
<dbReference type="EMBL" id="JAEAOA010002348">
    <property type="protein sequence ID" value="KAK3591536.1"/>
    <property type="molecule type" value="Genomic_DNA"/>
</dbReference>
<dbReference type="Proteomes" id="UP001195483">
    <property type="component" value="Unassembled WGS sequence"/>
</dbReference>
<reference evidence="2" key="2">
    <citation type="journal article" date="2021" name="Genome Biol. Evol.">
        <title>Developing a high-quality reference genome for a parasitic bivalve with doubly uniparental inheritance (Bivalvia: Unionida).</title>
        <authorList>
            <person name="Smith C.H."/>
        </authorList>
    </citation>
    <scope>NUCLEOTIDE SEQUENCE</scope>
    <source>
        <strain evidence="2">CHS0354</strain>
        <tissue evidence="2">Mantle</tissue>
    </source>
</reference>
<evidence type="ECO:0000313" key="3">
    <source>
        <dbReference type="Proteomes" id="UP001195483"/>
    </source>
</evidence>
<sequence>ADQIQPTSMYSKGQTNTTNINVLKGPIKYNQHQCTQRADKYNQHQCTQRADQIQPTTETRK</sequence>